<gene>
    <name evidence="4" type="ORF">JRQ81_009447</name>
</gene>
<dbReference type="Pfam" id="PF07686">
    <property type="entry name" value="V-set"/>
    <property type="match status" value="1"/>
</dbReference>
<protein>
    <recommendedName>
        <fullName evidence="3">Ig-like domain-containing protein</fullName>
    </recommendedName>
</protein>
<feature type="compositionally biased region" description="Polar residues" evidence="1">
    <location>
        <begin position="430"/>
        <end position="443"/>
    </location>
</feature>
<dbReference type="EMBL" id="JAPFRF010000019">
    <property type="protein sequence ID" value="KAJ7307429.1"/>
    <property type="molecule type" value="Genomic_DNA"/>
</dbReference>
<keyword evidence="2" id="KW-0472">Membrane</keyword>
<dbReference type="PANTHER" id="PTHR45166">
    <property type="entry name" value="V-SET AND IMMUNOGLOBULIN DOMAIN-CONTAINING PROTEIN 8"/>
    <property type="match status" value="1"/>
</dbReference>
<evidence type="ECO:0000259" key="3">
    <source>
        <dbReference type="PROSITE" id="PS50835"/>
    </source>
</evidence>
<dbReference type="PANTHER" id="PTHR45166:SF1">
    <property type="entry name" value="V-SET AND IMMUNOGLOBULIN DOMAIN-CONTAINING PROTEIN 8"/>
    <property type="match status" value="1"/>
</dbReference>
<feature type="region of interest" description="Disordered" evidence="1">
    <location>
        <begin position="1"/>
        <end position="29"/>
    </location>
</feature>
<evidence type="ECO:0000313" key="4">
    <source>
        <dbReference type="EMBL" id="KAJ7307429.1"/>
    </source>
</evidence>
<dbReference type="PROSITE" id="PS50835">
    <property type="entry name" value="IG_LIKE"/>
    <property type="match status" value="2"/>
</dbReference>
<dbReference type="InterPro" id="IPR013106">
    <property type="entry name" value="Ig_V-set"/>
</dbReference>
<reference evidence="4" key="1">
    <citation type="journal article" date="2023" name="DNA Res.">
        <title>Chromosome-level genome assembly of Phrynocephalus forsythii using third-generation DNA sequencing and Hi-C analysis.</title>
        <authorList>
            <person name="Qi Y."/>
            <person name="Zhao W."/>
            <person name="Zhao Y."/>
            <person name="Niu C."/>
            <person name="Cao S."/>
            <person name="Zhang Y."/>
        </authorList>
    </citation>
    <scope>NUCLEOTIDE SEQUENCE</scope>
    <source>
        <tissue evidence="4">Muscle</tissue>
    </source>
</reference>
<dbReference type="InterPro" id="IPR003598">
    <property type="entry name" value="Ig_sub2"/>
</dbReference>
<name>A0A9Q1ASJ3_9SAUR</name>
<dbReference type="InterPro" id="IPR007110">
    <property type="entry name" value="Ig-like_dom"/>
</dbReference>
<dbReference type="Proteomes" id="UP001142489">
    <property type="component" value="Unassembled WGS sequence"/>
</dbReference>
<keyword evidence="2" id="KW-1133">Transmembrane helix</keyword>
<dbReference type="InterPro" id="IPR013783">
    <property type="entry name" value="Ig-like_fold"/>
</dbReference>
<dbReference type="SMART" id="SM00409">
    <property type="entry name" value="IG"/>
    <property type="match status" value="2"/>
</dbReference>
<feature type="region of interest" description="Disordered" evidence="1">
    <location>
        <begin position="359"/>
        <end position="386"/>
    </location>
</feature>
<keyword evidence="5" id="KW-1185">Reference proteome</keyword>
<feature type="domain" description="Ig-like" evidence="3">
    <location>
        <begin position="26"/>
        <end position="167"/>
    </location>
</feature>
<dbReference type="OrthoDB" id="10045577at2759"/>
<organism evidence="4 5">
    <name type="scientific">Phrynocephalus forsythii</name>
    <dbReference type="NCBI Taxonomy" id="171643"/>
    <lineage>
        <taxon>Eukaryota</taxon>
        <taxon>Metazoa</taxon>
        <taxon>Chordata</taxon>
        <taxon>Craniata</taxon>
        <taxon>Vertebrata</taxon>
        <taxon>Euteleostomi</taxon>
        <taxon>Lepidosauria</taxon>
        <taxon>Squamata</taxon>
        <taxon>Bifurcata</taxon>
        <taxon>Unidentata</taxon>
        <taxon>Episquamata</taxon>
        <taxon>Toxicofera</taxon>
        <taxon>Iguania</taxon>
        <taxon>Acrodonta</taxon>
        <taxon>Agamidae</taxon>
        <taxon>Agaminae</taxon>
        <taxon>Phrynocephalus</taxon>
    </lineage>
</organism>
<comment type="caution">
    <text evidence="4">The sequence shown here is derived from an EMBL/GenBank/DDBJ whole genome shotgun (WGS) entry which is preliminary data.</text>
</comment>
<dbReference type="AlphaFoldDB" id="A0A9Q1ASJ3"/>
<dbReference type="InterPro" id="IPR052871">
    <property type="entry name" value="V-set/Ig_domain"/>
</dbReference>
<evidence type="ECO:0000313" key="5">
    <source>
        <dbReference type="Proteomes" id="UP001142489"/>
    </source>
</evidence>
<sequence>MKKSANVGAVPPPTPREHPQQPPFAPRATRSRVTLKLTCRTRCGEEGEAALLSAIRINAKGREVVYLAKGDSVKLGCPYELEPQDHGPNGLDIEWTRLNSDPTGLDNVLASVGDCCSSLLQRVNFALPDPSQYDASISLQNVQVSDSATYECKVKKTNVATRKVTVTVLERPSAPHCSIAGNKAVSHEVTLSCSSGAGTPPLMYRWAKIADQPVENGNWLSPTTVKGPRPGDLVIPELSQAHVGVYQCSVANKVGSAECILELSLSEDSIPVGITWAAVLGSLLFLLLLLCLVVGLIYCRRRRRHKEEASQIRVDAAPPRTRGRSKSGSLRSVLSYLPHNISFTSRQKYDAPKDQEGIEIIPSGQDADPGSVMDPGSRGNKIHKNDPPPAEVITKASAHCKPILPSYAQSKSRAVVTSYQLPISSKPGRSGSSELSQDATQVQPRHPGGYGGVPVMVSSRSREGLVV</sequence>
<dbReference type="InterPro" id="IPR003599">
    <property type="entry name" value="Ig_sub"/>
</dbReference>
<feature type="region of interest" description="Disordered" evidence="1">
    <location>
        <begin position="422"/>
        <end position="467"/>
    </location>
</feature>
<dbReference type="InterPro" id="IPR036179">
    <property type="entry name" value="Ig-like_dom_sf"/>
</dbReference>
<dbReference type="SMART" id="SM00406">
    <property type="entry name" value="IGv"/>
    <property type="match status" value="1"/>
</dbReference>
<dbReference type="Gene3D" id="2.60.40.10">
    <property type="entry name" value="Immunoglobulins"/>
    <property type="match status" value="2"/>
</dbReference>
<feature type="transmembrane region" description="Helical" evidence="2">
    <location>
        <begin position="274"/>
        <end position="298"/>
    </location>
</feature>
<evidence type="ECO:0000256" key="2">
    <source>
        <dbReference type="SAM" id="Phobius"/>
    </source>
</evidence>
<accession>A0A9Q1ASJ3</accession>
<evidence type="ECO:0000256" key="1">
    <source>
        <dbReference type="SAM" id="MobiDB-lite"/>
    </source>
</evidence>
<dbReference type="SMART" id="SM00408">
    <property type="entry name" value="IGc2"/>
    <property type="match status" value="2"/>
</dbReference>
<dbReference type="InterPro" id="IPR013098">
    <property type="entry name" value="Ig_I-set"/>
</dbReference>
<dbReference type="Pfam" id="PF07679">
    <property type="entry name" value="I-set"/>
    <property type="match status" value="1"/>
</dbReference>
<keyword evidence="2" id="KW-0812">Transmembrane</keyword>
<dbReference type="SUPFAM" id="SSF48726">
    <property type="entry name" value="Immunoglobulin"/>
    <property type="match status" value="2"/>
</dbReference>
<feature type="domain" description="Ig-like" evidence="3">
    <location>
        <begin position="172"/>
        <end position="266"/>
    </location>
</feature>
<feature type="region of interest" description="Disordered" evidence="1">
    <location>
        <begin position="308"/>
        <end position="329"/>
    </location>
</feature>
<feature type="compositionally biased region" description="Pro residues" evidence="1">
    <location>
        <begin position="10"/>
        <end position="25"/>
    </location>
</feature>
<proteinExistence type="predicted"/>